<evidence type="ECO:0000313" key="7">
    <source>
        <dbReference type="Proteomes" id="UP000003374"/>
    </source>
</evidence>
<dbReference type="CDD" id="cd08648">
    <property type="entry name" value="FMT_core_Formyl-FH4-Hydrolase_C"/>
    <property type="match status" value="1"/>
</dbReference>
<dbReference type="HAMAP" id="MF_01927">
    <property type="entry name" value="PurU"/>
    <property type="match status" value="1"/>
</dbReference>
<reference evidence="6 7" key="1">
    <citation type="submission" date="2006-02" db="EMBL/GenBank/DDBJ databases">
        <authorList>
            <person name="Waterbury J."/>
            <person name="Ferriera S."/>
            <person name="Johnson J."/>
            <person name="Kravitz S."/>
            <person name="Halpern A."/>
            <person name="Remington K."/>
            <person name="Beeson K."/>
            <person name="Tran B."/>
            <person name="Rogers Y.-H."/>
            <person name="Friedman R."/>
            <person name="Venter J.C."/>
        </authorList>
    </citation>
    <scope>NUCLEOTIDE SEQUENCE [LARGE SCALE GENOMIC DNA]</scope>
    <source>
        <strain evidence="6 7">Nb-231</strain>
    </source>
</reference>
<comment type="caution">
    <text evidence="6">The sequence shown here is derived from an EMBL/GenBank/DDBJ whole genome shotgun (WGS) entry which is preliminary data.</text>
</comment>
<dbReference type="Pfam" id="PF00551">
    <property type="entry name" value="Formyl_trans_N"/>
    <property type="match status" value="1"/>
</dbReference>
<keyword evidence="2 3" id="KW-0378">Hydrolase</keyword>
<feature type="active site" evidence="3">
    <location>
        <position position="234"/>
    </location>
</feature>
<dbReference type="NCBIfam" id="TIGR00655">
    <property type="entry name" value="PurU"/>
    <property type="match status" value="1"/>
</dbReference>
<dbReference type="NCBIfam" id="NF004684">
    <property type="entry name" value="PRK06027.1"/>
    <property type="match status" value="1"/>
</dbReference>
<dbReference type="STRING" id="314278.NB231_10058"/>
<dbReference type="EC" id="3.5.1.10" evidence="3 4"/>
<feature type="domain" description="ACT" evidence="5">
    <location>
        <begin position="11"/>
        <end position="83"/>
    </location>
</feature>
<dbReference type="PANTHER" id="PTHR42706">
    <property type="entry name" value="FORMYLTETRAHYDROFOLATE DEFORMYLASE"/>
    <property type="match status" value="1"/>
</dbReference>
<dbReference type="PRINTS" id="PR01575">
    <property type="entry name" value="FFH4HYDRLASE"/>
</dbReference>
<evidence type="ECO:0000256" key="4">
    <source>
        <dbReference type="NCBIfam" id="TIGR00655"/>
    </source>
</evidence>
<dbReference type="InterPro" id="IPR002912">
    <property type="entry name" value="ACT_dom"/>
</dbReference>
<dbReference type="AlphaFoldDB" id="A4BNI9"/>
<evidence type="ECO:0000256" key="1">
    <source>
        <dbReference type="ARBA" id="ARBA00022563"/>
    </source>
</evidence>
<name>A4BNI9_9GAMM</name>
<keyword evidence="3" id="KW-0658">Purine biosynthesis</keyword>
<dbReference type="EMBL" id="AAOF01000002">
    <property type="protein sequence ID" value="EAR22788.1"/>
    <property type="molecule type" value="Genomic_DNA"/>
</dbReference>
<dbReference type="InterPro" id="IPR044074">
    <property type="entry name" value="PurU_ACT"/>
</dbReference>
<dbReference type="InterPro" id="IPR041729">
    <property type="entry name" value="Formyl-FH4-Hydrolase_C"/>
</dbReference>
<evidence type="ECO:0000259" key="5">
    <source>
        <dbReference type="PROSITE" id="PS51671"/>
    </source>
</evidence>
<protein>
    <recommendedName>
        <fullName evidence="3 4">Formyltetrahydrofolate deformylase</fullName>
        <ecNumber evidence="3 4">3.5.1.10</ecNumber>
    </recommendedName>
    <alternativeName>
        <fullName evidence="3">Formyl-FH(4) hydrolase</fullName>
    </alternativeName>
</protein>
<organism evidence="6 7">
    <name type="scientific">Nitrococcus mobilis Nb-231</name>
    <dbReference type="NCBI Taxonomy" id="314278"/>
    <lineage>
        <taxon>Bacteria</taxon>
        <taxon>Pseudomonadati</taxon>
        <taxon>Pseudomonadota</taxon>
        <taxon>Gammaproteobacteria</taxon>
        <taxon>Chromatiales</taxon>
        <taxon>Ectothiorhodospiraceae</taxon>
        <taxon>Nitrococcus</taxon>
    </lineage>
</organism>
<dbReference type="GO" id="GO:0008864">
    <property type="term" value="F:formyltetrahydrofolate deformylase activity"/>
    <property type="evidence" value="ECO:0007669"/>
    <property type="project" value="UniProtKB-UniRule"/>
</dbReference>
<dbReference type="GO" id="GO:0006730">
    <property type="term" value="P:one-carbon metabolic process"/>
    <property type="evidence" value="ECO:0007669"/>
    <property type="project" value="UniProtKB-KW"/>
</dbReference>
<dbReference type="InterPro" id="IPR004810">
    <property type="entry name" value="PurU"/>
</dbReference>
<dbReference type="RefSeq" id="WP_005002140.1">
    <property type="nucleotide sequence ID" value="NZ_CH672427.1"/>
</dbReference>
<keyword evidence="1 3" id="KW-0554">One-carbon metabolism</keyword>
<dbReference type="InterPro" id="IPR002376">
    <property type="entry name" value="Formyl_transf_N"/>
</dbReference>
<sequence>MTGMATERTAILLMHCADQQGLVAAISEFIARNEGNIVYLDQHVDERRGIFFMRVEWELARFRVAVEAIDKAFDEAIGQRFGMHWTLSFSDEVPRIAIMVSRLPHCLYDLLSRWQSGEWRVEIPVLISNHEDLGDVAEQFGLPYHVLPVTPENKAHQEQRLLELLRAQRVDLIVLARYMQILGPQLIANYPNRIINIHHSFLPAFPGARPYHNAHARGVKIIGATSHYATAELDAGPIIAQDVVHITHRDPVEELIRKGRDLEKLVLARAVWAHIQRKVLCYENRTVIFD</sequence>
<evidence type="ECO:0000256" key="3">
    <source>
        <dbReference type="HAMAP-Rule" id="MF_01927"/>
    </source>
</evidence>
<dbReference type="Gene3D" id="3.30.70.260">
    <property type="match status" value="1"/>
</dbReference>
<dbReference type="Proteomes" id="UP000003374">
    <property type="component" value="Unassembled WGS sequence"/>
</dbReference>
<gene>
    <name evidence="3" type="primary">purU</name>
    <name evidence="6" type="ORF">NB231_10058</name>
</gene>
<dbReference type="InterPro" id="IPR045865">
    <property type="entry name" value="ACT-like_dom_sf"/>
</dbReference>
<proteinExistence type="inferred from homology"/>
<dbReference type="InterPro" id="IPR036477">
    <property type="entry name" value="Formyl_transf_N_sf"/>
</dbReference>
<comment type="similarity">
    <text evidence="3">Belongs to the PurU family.</text>
</comment>
<dbReference type="PANTHER" id="PTHR42706:SF1">
    <property type="entry name" value="FORMYLTETRAHYDROFOLATE DEFORMYLASE 2, MITOCHONDRIAL"/>
    <property type="match status" value="1"/>
</dbReference>
<dbReference type="PROSITE" id="PS51671">
    <property type="entry name" value="ACT"/>
    <property type="match status" value="1"/>
</dbReference>
<comment type="function">
    <text evidence="3">Catalyzes the hydrolysis of 10-formyltetrahydrofolate (formyl-FH4) to formate and tetrahydrofolate (FH4).</text>
</comment>
<accession>A4BNI9</accession>
<keyword evidence="7" id="KW-1185">Reference proteome</keyword>
<dbReference type="UniPathway" id="UPA00074">
    <property type="reaction ID" value="UER00170"/>
</dbReference>
<comment type="catalytic activity">
    <reaction evidence="3">
        <text>(6R)-10-formyltetrahydrofolate + H2O = (6S)-5,6,7,8-tetrahydrofolate + formate + H(+)</text>
        <dbReference type="Rhea" id="RHEA:19833"/>
        <dbReference type="ChEBI" id="CHEBI:15377"/>
        <dbReference type="ChEBI" id="CHEBI:15378"/>
        <dbReference type="ChEBI" id="CHEBI:15740"/>
        <dbReference type="ChEBI" id="CHEBI:57453"/>
        <dbReference type="ChEBI" id="CHEBI:195366"/>
        <dbReference type="EC" id="3.5.1.10"/>
    </reaction>
</comment>
<dbReference type="GO" id="GO:0006189">
    <property type="term" value="P:'de novo' IMP biosynthetic process"/>
    <property type="evidence" value="ECO:0007669"/>
    <property type="project" value="UniProtKB-UniRule"/>
</dbReference>
<dbReference type="HOGENOM" id="CLU_038395_3_0_6"/>
<dbReference type="SUPFAM" id="SSF53328">
    <property type="entry name" value="Formyltransferase"/>
    <property type="match status" value="1"/>
</dbReference>
<comment type="pathway">
    <text evidence="3">Purine metabolism; IMP biosynthesis via de novo pathway; formate from 10-formyl-5,6,7,8-tetrahydrofolate: step 1/1.</text>
</comment>
<dbReference type="PIRSF" id="PIRSF036480">
    <property type="entry name" value="FormyFH4_hydr"/>
    <property type="match status" value="1"/>
</dbReference>
<dbReference type="SUPFAM" id="SSF55021">
    <property type="entry name" value="ACT-like"/>
    <property type="match status" value="1"/>
</dbReference>
<dbReference type="CDD" id="cd04875">
    <property type="entry name" value="ACT_F4HF-DF"/>
    <property type="match status" value="1"/>
</dbReference>
<dbReference type="Gene3D" id="3.40.50.170">
    <property type="entry name" value="Formyl transferase, N-terminal domain"/>
    <property type="match status" value="1"/>
</dbReference>
<evidence type="ECO:0000313" key="6">
    <source>
        <dbReference type="EMBL" id="EAR22788.1"/>
    </source>
</evidence>
<dbReference type="eggNOG" id="COG0788">
    <property type="taxonomic scope" value="Bacteria"/>
</dbReference>
<evidence type="ECO:0000256" key="2">
    <source>
        <dbReference type="ARBA" id="ARBA00022801"/>
    </source>
</evidence>